<name>A0A1M7QP27_9ACTN</name>
<dbReference type="EMBL" id="FRBI01000039">
    <property type="protein sequence ID" value="SHN33260.1"/>
    <property type="molecule type" value="Genomic_DNA"/>
</dbReference>
<dbReference type="GO" id="GO:0016020">
    <property type="term" value="C:membrane"/>
    <property type="evidence" value="ECO:0007669"/>
    <property type="project" value="UniProtKB-SubCell"/>
</dbReference>
<organism evidence="4 5">
    <name type="scientific">Actinacidiphila paucisporea</name>
    <dbReference type="NCBI Taxonomy" id="310782"/>
    <lineage>
        <taxon>Bacteria</taxon>
        <taxon>Bacillati</taxon>
        <taxon>Actinomycetota</taxon>
        <taxon>Actinomycetes</taxon>
        <taxon>Kitasatosporales</taxon>
        <taxon>Streptomycetaceae</taxon>
        <taxon>Actinacidiphila</taxon>
    </lineage>
</organism>
<evidence type="ECO:0000313" key="5">
    <source>
        <dbReference type="Proteomes" id="UP000184111"/>
    </source>
</evidence>
<evidence type="ECO:0000256" key="2">
    <source>
        <dbReference type="ARBA" id="ARBA00023136"/>
    </source>
</evidence>
<feature type="transmembrane region" description="Helical" evidence="3">
    <location>
        <begin position="31"/>
        <end position="53"/>
    </location>
</feature>
<dbReference type="Proteomes" id="UP000184111">
    <property type="component" value="Unassembled WGS sequence"/>
</dbReference>
<keyword evidence="2 3" id="KW-0472">Membrane</keyword>
<dbReference type="STRING" id="310782.SAMN05216499_13913"/>
<reference evidence="4 5" key="1">
    <citation type="submission" date="2016-11" db="EMBL/GenBank/DDBJ databases">
        <authorList>
            <person name="Jaros S."/>
            <person name="Januszkiewicz K."/>
            <person name="Wedrychowicz H."/>
        </authorList>
    </citation>
    <scope>NUCLEOTIDE SEQUENCE [LARGE SCALE GENOMIC DNA]</scope>
    <source>
        <strain evidence="4 5">CGMCC 4.2025</strain>
    </source>
</reference>
<dbReference type="PANTHER" id="PTHR37042:SF4">
    <property type="entry name" value="OUTER MEMBRANE PROTEIN RV1973"/>
    <property type="match status" value="1"/>
</dbReference>
<keyword evidence="3" id="KW-0812">Transmembrane</keyword>
<sequence length="193" mass="20195">MRKRIETAGTSLLRALRALRAPRALRVRRRAAGWVAAWTVAAAVCALGAWSYAGTRGDDALSYGKARDAALADGQRDIARLNTVDAAHADSDLGRWLTVTAGPLHDRMAATHTADAATLKRSGTSTRGTVTDAAVTELDTRAGTAKLIATVQVQVTPATGTATTDRKRFEAGLSRTADGWKLTALTAVPVGSS</sequence>
<comment type="subcellular location">
    <subcellularLocation>
        <location evidence="1">Membrane</location>
    </subcellularLocation>
</comment>
<accession>A0A1M7QP27</accession>
<evidence type="ECO:0000256" key="1">
    <source>
        <dbReference type="ARBA" id="ARBA00004370"/>
    </source>
</evidence>
<gene>
    <name evidence="4" type="ORF">SAMN05216499_13913</name>
</gene>
<proteinExistence type="predicted"/>
<keyword evidence="3" id="KW-1133">Transmembrane helix</keyword>
<dbReference type="PANTHER" id="PTHR37042">
    <property type="entry name" value="OUTER MEMBRANE PROTEIN RV1973"/>
    <property type="match status" value="1"/>
</dbReference>
<protein>
    <submittedName>
        <fullName evidence="4">Mce-associated membrane protein</fullName>
    </submittedName>
</protein>
<keyword evidence="5" id="KW-1185">Reference proteome</keyword>
<evidence type="ECO:0000313" key="4">
    <source>
        <dbReference type="EMBL" id="SHN33260.1"/>
    </source>
</evidence>
<dbReference type="AlphaFoldDB" id="A0A1M7QP27"/>
<evidence type="ECO:0000256" key="3">
    <source>
        <dbReference type="SAM" id="Phobius"/>
    </source>
</evidence>